<evidence type="ECO:0000313" key="7">
    <source>
        <dbReference type="EMBL" id="CAF4432056.1"/>
    </source>
</evidence>
<dbReference type="Proteomes" id="UP000681720">
    <property type="component" value="Unassembled WGS sequence"/>
</dbReference>
<comment type="pathway">
    <text evidence="1">Amino-acid degradation; L-proline degradation into L-glutamate; L-glutamate from L-proline: step 2/2.</text>
</comment>
<dbReference type="InterPro" id="IPR050485">
    <property type="entry name" value="Proline_metab_enzyme"/>
</dbReference>
<dbReference type="GO" id="GO:0003842">
    <property type="term" value="F:L-glutamate gamma-semialdehyde dehydrogenase activity"/>
    <property type="evidence" value="ECO:0007669"/>
    <property type="project" value="UniProtKB-EC"/>
</dbReference>
<feature type="non-terminal residue" evidence="7">
    <location>
        <position position="1"/>
    </location>
</feature>
<dbReference type="InterPro" id="IPR016163">
    <property type="entry name" value="Ald_DH_C"/>
</dbReference>
<reference evidence="7" key="1">
    <citation type="submission" date="2021-02" db="EMBL/GenBank/DDBJ databases">
        <authorList>
            <person name="Nowell W R."/>
        </authorList>
    </citation>
    <scope>NUCLEOTIDE SEQUENCE</scope>
</reference>
<feature type="domain" description="Aldehyde dehydrogenase" evidence="6">
    <location>
        <begin position="1"/>
        <end position="87"/>
    </location>
</feature>
<dbReference type="SUPFAM" id="SSF53720">
    <property type="entry name" value="ALDH-like"/>
    <property type="match status" value="1"/>
</dbReference>
<evidence type="ECO:0000256" key="4">
    <source>
        <dbReference type="ARBA" id="ARBA00023027"/>
    </source>
</evidence>
<evidence type="ECO:0000256" key="2">
    <source>
        <dbReference type="ARBA" id="ARBA00012884"/>
    </source>
</evidence>
<feature type="non-terminal residue" evidence="7">
    <location>
        <position position="88"/>
    </location>
</feature>
<dbReference type="EMBL" id="CAJOBI010064991">
    <property type="protein sequence ID" value="CAF4432056.1"/>
    <property type="molecule type" value="Genomic_DNA"/>
</dbReference>
<evidence type="ECO:0000313" key="8">
    <source>
        <dbReference type="EMBL" id="CAF4451794.1"/>
    </source>
</evidence>
<name>A0A8S2W4U6_9BILA</name>
<dbReference type="InterPro" id="IPR016160">
    <property type="entry name" value="Ald_DH_CS_CYS"/>
</dbReference>
<dbReference type="GO" id="GO:0010133">
    <property type="term" value="P:L-proline catabolic process to L-glutamate"/>
    <property type="evidence" value="ECO:0007669"/>
    <property type="project" value="TreeGrafter"/>
</dbReference>
<dbReference type="Pfam" id="PF00171">
    <property type="entry name" value="Aldedh"/>
    <property type="match status" value="1"/>
</dbReference>
<evidence type="ECO:0000256" key="1">
    <source>
        <dbReference type="ARBA" id="ARBA00004786"/>
    </source>
</evidence>
<keyword evidence="4" id="KW-0520">NAD</keyword>
<dbReference type="InterPro" id="IPR016161">
    <property type="entry name" value="Ald_DH/histidinol_DH"/>
</dbReference>
<dbReference type="Proteomes" id="UP000676336">
    <property type="component" value="Unassembled WGS sequence"/>
</dbReference>
<dbReference type="Gene3D" id="3.40.309.10">
    <property type="entry name" value="Aldehyde Dehydrogenase, Chain A, domain 2"/>
    <property type="match status" value="1"/>
</dbReference>
<dbReference type="PANTHER" id="PTHR42862:SF1">
    <property type="entry name" value="DELTA-1-PYRROLINE-5-CARBOXYLATE DEHYDROGENASE 2, ISOFORM A-RELATED"/>
    <property type="match status" value="1"/>
</dbReference>
<dbReference type="PROSITE" id="PS00070">
    <property type="entry name" value="ALDEHYDE_DEHYDR_CYS"/>
    <property type="match status" value="1"/>
</dbReference>
<organism evidence="7 9">
    <name type="scientific">Rotaria magnacalcarata</name>
    <dbReference type="NCBI Taxonomy" id="392030"/>
    <lineage>
        <taxon>Eukaryota</taxon>
        <taxon>Metazoa</taxon>
        <taxon>Spiralia</taxon>
        <taxon>Gnathifera</taxon>
        <taxon>Rotifera</taxon>
        <taxon>Eurotatoria</taxon>
        <taxon>Bdelloidea</taxon>
        <taxon>Philodinida</taxon>
        <taxon>Philodinidae</taxon>
        <taxon>Rotaria</taxon>
    </lineage>
</organism>
<gene>
    <name evidence="8" type="ORF">GIL414_LOCUS32459</name>
    <name evidence="7" type="ORF">SMN809_LOCUS31869</name>
</gene>
<evidence type="ECO:0000313" key="9">
    <source>
        <dbReference type="Proteomes" id="UP000676336"/>
    </source>
</evidence>
<dbReference type="PANTHER" id="PTHR42862">
    <property type="entry name" value="DELTA-1-PYRROLINE-5-CARBOXYLATE DEHYDROGENASE 1, ISOFORM A-RELATED"/>
    <property type="match status" value="1"/>
</dbReference>
<evidence type="ECO:0000256" key="3">
    <source>
        <dbReference type="ARBA" id="ARBA00023002"/>
    </source>
</evidence>
<evidence type="ECO:0000259" key="6">
    <source>
        <dbReference type="Pfam" id="PF00171"/>
    </source>
</evidence>
<comment type="caution">
    <text evidence="7">The sequence shown here is derived from an EMBL/GenBank/DDBJ whole genome shotgun (WGS) entry which is preliminary data.</text>
</comment>
<accession>A0A8S2W4U6</accession>
<evidence type="ECO:0000256" key="5">
    <source>
        <dbReference type="ARBA" id="ARBA00048142"/>
    </source>
</evidence>
<comment type="catalytic activity">
    <reaction evidence="5">
        <text>L-glutamate 5-semialdehyde + NAD(+) + H2O = L-glutamate + NADH + 2 H(+)</text>
        <dbReference type="Rhea" id="RHEA:30235"/>
        <dbReference type="ChEBI" id="CHEBI:15377"/>
        <dbReference type="ChEBI" id="CHEBI:15378"/>
        <dbReference type="ChEBI" id="CHEBI:29985"/>
        <dbReference type="ChEBI" id="CHEBI:57540"/>
        <dbReference type="ChEBI" id="CHEBI:57945"/>
        <dbReference type="ChEBI" id="CHEBI:58066"/>
        <dbReference type="EC" id="1.2.1.88"/>
    </reaction>
</comment>
<dbReference type="GO" id="GO:0005759">
    <property type="term" value="C:mitochondrial matrix"/>
    <property type="evidence" value="ECO:0007669"/>
    <property type="project" value="TreeGrafter"/>
</dbReference>
<dbReference type="AlphaFoldDB" id="A0A8S2W4U6"/>
<dbReference type="InterPro" id="IPR015590">
    <property type="entry name" value="Aldehyde_DH_dom"/>
</dbReference>
<keyword evidence="3" id="KW-0560">Oxidoreductase</keyword>
<dbReference type="EMBL" id="CAJOBJ010068961">
    <property type="protein sequence ID" value="CAF4451794.1"/>
    <property type="molecule type" value="Genomic_DNA"/>
</dbReference>
<proteinExistence type="predicted"/>
<dbReference type="EC" id="1.2.1.88" evidence="2"/>
<protein>
    <recommendedName>
        <fullName evidence="2">L-glutamate gamma-semialdehyde dehydrogenase</fullName>
        <ecNumber evidence="2">1.2.1.88</ecNumber>
    </recommendedName>
</protein>
<sequence>NFHLIHPSADITTIVNGTIRSAFEYSGQKCSACSRVYLPRSLSNEFYSQMKTIMESQLRIDTPLKFDTFTSAVIDRNSFNRIKMYIDY</sequence>